<keyword evidence="2" id="KW-0813">Transport</keyword>
<reference evidence="9" key="1">
    <citation type="journal article" date="2019" name="bioRxiv">
        <title>The Genome of the Zebra Mussel, Dreissena polymorpha: A Resource for Invasive Species Research.</title>
        <authorList>
            <person name="McCartney M.A."/>
            <person name="Auch B."/>
            <person name="Kono T."/>
            <person name="Mallez S."/>
            <person name="Zhang Y."/>
            <person name="Obille A."/>
            <person name="Becker A."/>
            <person name="Abrahante J.E."/>
            <person name="Garbe J."/>
            <person name="Badalamenti J.P."/>
            <person name="Herman A."/>
            <person name="Mangelson H."/>
            <person name="Liachko I."/>
            <person name="Sullivan S."/>
            <person name="Sone E.D."/>
            <person name="Koren S."/>
            <person name="Silverstein K.A.T."/>
            <person name="Beckman K.B."/>
            <person name="Gohl D.M."/>
        </authorList>
    </citation>
    <scope>NUCLEOTIDE SEQUENCE</scope>
    <source>
        <strain evidence="9">Duluth1</strain>
        <tissue evidence="9">Whole animal</tissue>
    </source>
</reference>
<comment type="subcellular location">
    <subcellularLocation>
        <location evidence="1">Cell membrane</location>
        <topology evidence="1">Multi-pass membrane protein</topology>
    </subcellularLocation>
</comment>
<keyword evidence="3" id="KW-1003">Cell membrane</keyword>
<keyword evidence="4" id="KW-0630">Potassium</keyword>
<comment type="catalytic activity">
    <reaction evidence="7">
        <text>K(+)(in) = K(+)(out)</text>
        <dbReference type="Rhea" id="RHEA:29463"/>
        <dbReference type="ChEBI" id="CHEBI:29103"/>
    </reaction>
</comment>
<dbReference type="EMBL" id="JAIWYP010000014">
    <property type="protein sequence ID" value="KAH3709758.1"/>
    <property type="molecule type" value="Genomic_DNA"/>
</dbReference>
<keyword evidence="6" id="KW-0407">Ion channel</keyword>
<keyword evidence="10" id="KW-1185">Reference proteome</keyword>
<dbReference type="Pfam" id="PF03520">
    <property type="entry name" value="KCNQ_channel"/>
    <property type="match status" value="1"/>
</dbReference>
<dbReference type="InterPro" id="IPR013821">
    <property type="entry name" value="K_chnl_volt-dep_KCNQ_C"/>
</dbReference>
<dbReference type="Proteomes" id="UP000828390">
    <property type="component" value="Unassembled WGS sequence"/>
</dbReference>
<protein>
    <recommendedName>
        <fullName evidence="8">Potassium channel voltage dependent KCNQ C-terminal domain-containing protein</fullName>
    </recommendedName>
</protein>
<dbReference type="PANTHER" id="PTHR47735:SF9">
    <property type="entry name" value="POTASSIUM VOLTAGE-GATED CHANNEL SUBFAMILY KQT MEMBER 4-LIKE ISOFORM X1"/>
    <property type="match status" value="1"/>
</dbReference>
<reference evidence="9" key="2">
    <citation type="submission" date="2020-11" db="EMBL/GenBank/DDBJ databases">
        <authorList>
            <person name="McCartney M.A."/>
            <person name="Auch B."/>
            <person name="Kono T."/>
            <person name="Mallez S."/>
            <person name="Becker A."/>
            <person name="Gohl D.M."/>
            <person name="Silverstein K.A.T."/>
            <person name="Koren S."/>
            <person name="Bechman K.B."/>
            <person name="Herman A."/>
            <person name="Abrahante J.E."/>
            <person name="Garbe J."/>
        </authorList>
    </citation>
    <scope>NUCLEOTIDE SEQUENCE</scope>
    <source>
        <strain evidence="9">Duluth1</strain>
        <tissue evidence="9">Whole animal</tissue>
    </source>
</reference>
<evidence type="ECO:0000256" key="2">
    <source>
        <dbReference type="ARBA" id="ARBA00022448"/>
    </source>
</evidence>
<evidence type="ECO:0000313" key="10">
    <source>
        <dbReference type="Proteomes" id="UP000828390"/>
    </source>
</evidence>
<evidence type="ECO:0000256" key="1">
    <source>
        <dbReference type="ARBA" id="ARBA00004651"/>
    </source>
</evidence>
<proteinExistence type="predicted"/>
<dbReference type="GO" id="GO:0005249">
    <property type="term" value="F:voltage-gated potassium channel activity"/>
    <property type="evidence" value="ECO:0007669"/>
    <property type="project" value="InterPro"/>
</dbReference>
<evidence type="ECO:0000256" key="4">
    <source>
        <dbReference type="ARBA" id="ARBA00022958"/>
    </source>
</evidence>
<keyword evidence="3" id="KW-0472">Membrane</keyword>
<organism evidence="9 10">
    <name type="scientific">Dreissena polymorpha</name>
    <name type="common">Zebra mussel</name>
    <name type="synonym">Mytilus polymorpha</name>
    <dbReference type="NCBI Taxonomy" id="45954"/>
    <lineage>
        <taxon>Eukaryota</taxon>
        <taxon>Metazoa</taxon>
        <taxon>Spiralia</taxon>
        <taxon>Lophotrochozoa</taxon>
        <taxon>Mollusca</taxon>
        <taxon>Bivalvia</taxon>
        <taxon>Autobranchia</taxon>
        <taxon>Heteroconchia</taxon>
        <taxon>Euheterodonta</taxon>
        <taxon>Imparidentia</taxon>
        <taxon>Neoheterodontei</taxon>
        <taxon>Myida</taxon>
        <taxon>Dreissenoidea</taxon>
        <taxon>Dreissenidae</taxon>
        <taxon>Dreissena</taxon>
    </lineage>
</organism>
<evidence type="ECO:0000256" key="7">
    <source>
        <dbReference type="ARBA" id="ARBA00034430"/>
    </source>
</evidence>
<sequence>MYITEELEISPKIRELTVDDKIVIRSLRKIKYFVARKKFREALRPYDVKDVIEQYSAGHVDMLSRVKSLQMR</sequence>
<evidence type="ECO:0000256" key="5">
    <source>
        <dbReference type="ARBA" id="ARBA00023065"/>
    </source>
</evidence>
<evidence type="ECO:0000259" key="8">
    <source>
        <dbReference type="Pfam" id="PF03520"/>
    </source>
</evidence>
<dbReference type="Gene3D" id="6.10.140.1910">
    <property type="match status" value="1"/>
</dbReference>
<gene>
    <name evidence="9" type="ORF">DPMN_069222</name>
</gene>
<evidence type="ECO:0000313" key="9">
    <source>
        <dbReference type="EMBL" id="KAH3709758.1"/>
    </source>
</evidence>
<dbReference type="InterPro" id="IPR003937">
    <property type="entry name" value="K_chnl_volt-dep_KCNQ"/>
</dbReference>
<accession>A0A9D4BWZ3</accession>
<name>A0A9D4BWZ3_DREPO</name>
<dbReference type="GO" id="GO:0008076">
    <property type="term" value="C:voltage-gated potassium channel complex"/>
    <property type="evidence" value="ECO:0007669"/>
    <property type="project" value="TreeGrafter"/>
</dbReference>
<evidence type="ECO:0000256" key="6">
    <source>
        <dbReference type="ARBA" id="ARBA00023303"/>
    </source>
</evidence>
<comment type="caution">
    <text evidence="9">The sequence shown here is derived from an EMBL/GenBank/DDBJ whole genome shotgun (WGS) entry which is preliminary data.</text>
</comment>
<keyword evidence="5" id="KW-0406">Ion transport</keyword>
<evidence type="ECO:0000256" key="3">
    <source>
        <dbReference type="ARBA" id="ARBA00022475"/>
    </source>
</evidence>
<dbReference type="AlphaFoldDB" id="A0A9D4BWZ3"/>
<dbReference type="PANTHER" id="PTHR47735">
    <property type="entry name" value="POTASSIUM VOLTAGE-GATED CHANNEL SUBFAMILY KQT MEMBER 4"/>
    <property type="match status" value="1"/>
</dbReference>
<feature type="domain" description="Potassium channel voltage dependent KCNQ C-terminal" evidence="8">
    <location>
        <begin position="13"/>
        <end position="72"/>
    </location>
</feature>